<protein>
    <submittedName>
        <fullName evidence="2">Uncharacterized protein</fullName>
    </submittedName>
</protein>
<name>A0ABR5F695_9ACTN</name>
<dbReference type="Proteomes" id="UP000035425">
    <property type="component" value="Unassembled WGS sequence"/>
</dbReference>
<evidence type="ECO:0000256" key="1">
    <source>
        <dbReference type="SAM" id="MobiDB-lite"/>
    </source>
</evidence>
<organism evidence="2 3">
    <name type="scientific">Protofrankia coriariae</name>
    <dbReference type="NCBI Taxonomy" id="1562887"/>
    <lineage>
        <taxon>Bacteria</taxon>
        <taxon>Bacillati</taxon>
        <taxon>Actinomycetota</taxon>
        <taxon>Actinomycetes</taxon>
        <taxon>Frankiales</taxon>
        <taxon>Frankiaceae</taxon>
        <taxon>Protofrankia</taxon>
    </lineage>
</organism>
<reference evidence="2 3" key="1">
    <citation type="submission" date="2014-12" db="EMBL/GenBank/DDBJ databases">
        <title>Frankia sp. BMG5.1 draft genome.</title>
        <authorList>
            <person name="Gtari M."/>
            <person name="Ghodhbane-Gtari F."/>
            <person name="Nouioui I."/>
            <person name="Ktari A."/>
            <person name="Hezbri K."/>
            <person name="Mimouni W."/>
            <person name="Sbissi I."/>
            <person name="Ayari A."/>
            <person name="Yamanaka T."/>
            <person name="Normand P."/>
            <person name="Tisa L.S."/>
            <person name="Boudabous A."/>
        </authorList>
    </citation>
    <scope>NUCLEOTIDE SEQUENCE [LARGE SCALE GENOMIC DNA]</scope>
    <source>
        <strain evidence="2 3">BMG5.1</strain>
    </source>
</reference>
<comment type="caution">
    <text evidence="2">The sequence shown here is derived from an EMBL/GenBank/DDBJ whole genome shotgun (WGS) entry which is preliminary data.</text>
</comment>
<sequence length="59" mass="6099">MSGIPPHRQRDQPAVRPVAWSAASGGLATDQPTDPPITLASRASLAEPDRPGRSPGQTA</sequence>
<keyword evidence="3" id="KW-1185">Reference proteome</keyword>
<proteinExistence type="predicted"/>
<dbReference type="EMBL" id="JWIO01000006">
    <property type="protein sequence ID" value="KLL12246.1"/>
    <property type="molecule type" value="Genomic_DNA"/>
</dbReference>
<evidence type="ECO:0000313" key="2">
    <source>
        <dbReference type="EMBL" id="KLL12246.1"/>
    </source>
</evidence>
<gene>
    <name evidence="2" type="ORF">FrCorBMG51_05905</name>
</gene>
<feature type="region of interest" description="Disordered" evidence="1">
    <location>
        <begin position="1"/>
        <end position="59"/>
    </location>
</feature>
<evidence type="ECO:0000313" key="3">
    <source>
        <dbReference type="Proteomes" id="UP000035425"/>
    </source>
</evidence>
<accession>A0ABR5F695</accession>